<dbReference type="Gene3D" id="1.25.40.10">
    <property type="entry name" value="Tetratricopeptide repeat domain"/>
    <property type="match status" value="4"/>
</dbReference>
<feature type="repeat" description="PPR" evidence="2">
    <location>
        <begin position="354"/>
        <end position="388"/>
    </location>
</feature>
<gene>
    <name evidence="3" type="ORF">M569_06253</name>
</gene>
<protein>
    <recommendedName>
        <fullName evidence="5">Pentatricopeptide repeat-containing protein</fullName>
    </recommendedName>
</protein>
<dbReference type="Pfam" id="PF13041">
    <property type="entry name" value="PPR_2"/>
    <property type="match status" value="2"/>
</dbReference>
<name>S8CMW5_9LAMI</name>
<dbReference type="InterPro" id="IPR002885">
    <property type="entry name" value="PPR_rpt"/>
</dbReference>
<dbReference type="Pfam" id="PF01535">
    <property type="entry name" value="PPR"/>
    <property type="match status" value="4"/>
</dbReference>
<dbReference type="InterPro" id="IPR046960">
    <property type="entry name" value="PPR_At4g14850-like_plant"/>
</dbReference>
<feature type="repeat" description="PPR" evidence="2">
    <location>
        <begin position="47"/>
        <end position="81"/>
    </location>
</feature>
<accession>S8CMW5</accession>
<keyword evidence="1" id="KW-0677">Repeat</keyword>
<dbReference type="FunFam" id="1.25.40.10:FF:000242">
    <property type="entry name" value="Pentatricopeptide repeat-containing protein"/>
    <property type="match status" value="1"/>
</dbReference>
<dbReference type="EMBL" id="AUSU01002571">
    <property type="protein sequence ID" value="EPS68514.1"/>
    <property type="molecule type" value="Genomic_DNA"/>
</dbReference>
<dbReference type="AlphaFoldDB" id="S8CMW5"/>
<dbReference type="PANTHER" id="PTHR47926:SF347">
    <property type="entry name" value="PENTATRICOPEPTIDE REPEAT-CONTAINING PROTEIN"/>
    <property type="match status" value="1"/>
</dbReference>
<evidence type="ECO:0000313" key="4">
    <source>
        <dbReference type="Proteomes" id="UP000015453"/>
    </source>
</evidence>
<feature type="non-terminal residue" evidence="3">
    <location>
        <position position="522"/>
    </location>
</feature>
<dbReference type="InterPro" id="IPR011990">
    <property type="entry name" value="TPR-like_helical_dom_sf"/>
</dbReference>
<evidence type="ECO:0008006" key="5">
    <source>
        <dbReference type="Google" id="ProtNLM"/>
    </source>
</evidence>
<evidence type="ECO:0000256" key="1">
    <source>
        <dbReference type="ARBA" id="ARBA00022737"/>
    </source>
</evidence>
<evidence type="ECO:0000313" key="3">
    <source>
        <dbReference type="EMBL" id="EPS68514.1"/>
    </source>
</evidence>
<dbReference type="PANTHER" id="PTHR47926">
    <property type="entry name" value="PENTATRICOPEPTIDE REPEAT-CONTAINING PROTEIN"/>
    <property type="match status" value="1"/>
</dbReference>
<feature type="repeat" description="PPR" evidence="2">
    <location>
        <begin position="251"/>
        <end position="285"/>
    </location>
</feature>
<dbReference type="GO" id="GO:0003723">
    <property type="term" value="F:RNA binding"/>
    <property type="evidence" value="ECO:0007669"/>
    <property type="project" value="InterPro"/>
</dbReference>
<dbReference type="PROSITE" id="PS51375">
    <property type="entry name" value="PPR"/>
    <property type="match status" value="4"/>
</dbReference>
<dbReference type="GO" id="GO:0009451">
    <property type="term" value="P:RNA modification"/>
    <property type="evidence" value="ECO:0007669"/>
    <property type="project" value="InterPro"/>
</dbReference>
<reference evidence="3 4" key="1">
    <citation type="journal article" date="2013" name="BMC Genomics">
        <title>The miniature genome of a carnivorous plant Genlisea aurea contains a low number of genes and short non-coding sequences.</title>
        <authorList>
            <person name="Leushkin E.V."/>
            <person name="Sutormin R.A."/>
            <person name="Nabieva E.R."/>
            <person name="Penin A.A."/>
            <person name="Kondrashov A.S."/>
            <person name="Logacheva M.D."/>
        </authorList>
    </citation>
    <scope>NUCLEOTIDE SEQUENCE [LARGE SCALE GENOMIC DNA]</scope>
</reference>
<sequence length="522" mass="57417">RILHGFVIKAPRLSRDPFYATKLVGFYAANDDLRSARNLFDETPRRTIYLWNYIIRAYARGRHFLEAFLHFNRLLRSDISPDSHTFACVARACADNSEADHLRILHCKAVVSGFGSDSISGSSFVRCYSKLGSLDEARRLFRGIGEPDLVLWNAMISGYGLWRDVRNGIELFCEMQYKGMKPDGHTLVGLMLSLSEDKSFTGLLETIHGYSLKCCLVSKNSHVGSSLVSAYSKLENLESAFMAFGDLVDPDVVSWSAIIAGFSDSGEHLEALKLLREMLMMEGRRKPDPILLATGLSASARISIPGPGAEIHGYAVRHGCDAVVAVSSALVDMYAKCGFLNTATRVFDLMPVKNAVSYNIMISSLGLYGRAESSIRLLNEMIEGGFPPDGTAFSGILSACCHSGLVSEGREYLRMMTRDFGIKPNTEHHVYMVKLLGMNGGWEEAYGMIASLPEEVQKSSLWGALLTCCDAGCSLAEEVEKRLSEDESKKNGGDSSGYRVMVSNAYAGGGRWEDVGELRLEM</sequence>
<evidence type="ECO:0000256" key="2">
    <source>
        <dbReference type="PROSITE-ProRule" id="PRU00708"/>
    </source>
</evidence>
<dbReference type="OrthoDB" id="185373at2759"/>
<feature type="non-terminal residue" evidence="3">
    <location>
        <position position="1"/>
    </location>
</feature>
<organism evidence="3 4">
    <name type="scientific">Genlisea aurea</name>
    <dbReference type="NCBI Taxonomy" id="192259"/>
    <lineage>
        <taxon>Eukaryota</taxon>
        <taxon>Viridiplantae</taxon>
        <taxon>Streptophyta</taxon>
        <taxon>Embryophyta</taxon>
        <taxon>Tracheophyta</taxon>
        <taxon>Spermatophyta</taxon>
        <taxon>Magnoliopsida</taxon>
        <taxon>eudicotyledons</taxon>
        <taxon>Gunneridae</taxon>
        <taxon>Pentapetalae</taxon>
        <taxon>asterids</taxon>
        <taxon>lamiids</taxon>
        <taxon>Lamiales</taxon>
        <taxon>Lentibulariaceae</taxon>
        <taxon>Genlisea</taxon>
    </lineage>
</organism>
<proteinExistence type="predicted"/>
<comment type="caution">
    <text evidence="3">The sequence shown here is derived from an EMBL/GenBank/DDBJ whole genome shotgun (WGS) entry which is preliminary data.</text>
</comment>
<dbReference type="NCBIfam" id="TIGR00756">
    <property type="entry name" value="PPR"/>
    <property type="match status" value="5"/>
</dbReference>
<dbReference type="Proteomes" id="UP000015453">
    <property type="component" value="Unassembled WGS sequence"/>
</dbReference>
<feature type="repeat" description="PPR" evidence="2">
    <location>
        <begin position="148"/>
        <end position="182"/>
    </location>
</feature>
<keyword evidence="4" id="KW-1185">Reference proteome</keyword>